<dbReference type="PANTHER" id="PTHR11315:SF1">
    <property type="entry name" value="FOLATE GAMMA-GLUTAMYL HYDROLASE"/>
    <property type="match status" value="1"/>
</dbReference>
<accession>V9KM14</accession>
<dbReference type="GO" id="GO:0034722">
    <property type="term" value="F:gamma-glutamyl-peptidase activity"/>
    <property type="evidence" value="ECO:0007669"/>
    <property type="project" value="UniProtKB-UniRule"/>
</dbReference>
<reference evidence="9" key="1">
    <citation type="journal article" date="2014" name="Nature">
        <title>Elephant shark genome provides unique insights into gnathostome evolution.</title>
        <authorList>
            <consortium name="International Elephant Shark Genome Sequencing Consortium"/>
            <person name="Venkatesh B."/>
            <person name="Lee A.P."/>
            <person name="Ravi V."/>
            <person name="Maurya A.K."/>
            <person name="Lian M.M."/>
            <person name="Swann J.B."/>
            <person name="Ohta Y."/>
            <person name="Flajnik M.F."/>
            <person name="Sutoh Y."/>
            <person name="Kasahara M."/>
            <person name="Hoon S."/>
            <person name="Gangu V."/>
            <person name="Roy S.W."/>
            <person name="Irimia M."/>
            <person name="Korzh V."/>
            <person name="Kondrychyn I."/>
            <person name="Lim Z.W."/>
            <person name="Tay B.H."/>
            <person name="Tohari S."/>
            <person name="Kong K.W."/>
            <person name="Ho S."/>
            <person name="Lorente-Galdos B."/>
            <person name="Quilez J."/>
            <person name="Marques-Bonet T."/>
            <person name="Raney B.J."/>
            <person name="Ingham P.W."/>
            <person name="Tay A."/>
            <person name="Hillier L.W."/>
            <person name="Minx P."/>
            <person name="Boehm T."/>
            <person name="Wilson R.K."/>
            <person name="Brenner S."/>
            <person name="Warren W.C."/>
        </authorList>
    </citation>
    <scope>NUCLEOTIDE SEQUENCE</scope>
    <source>
        <tissue evidence="9">Liver</tissue>
    </source>
</reference>
<feature type="signal peptide" evidence="8">
    <location>
        <begin position="1"/>
        <end position="39"/>
    </location>
</feature>
<feature type="active site" description="Proton donor" evidence="6">
    <location>
        <position position="265"/>
    </location>
</feature>
<dbReference type="Gene3D" id="3.40.50.880">
    <property type="match status" value="1"/>
</dbReference>
<dbReference type="SUPFAM" id="SSF101447">
    <property type="entry name" value="Formin homology 2 domain (FH2 domain)"/>
    <property type="match status" value="1"/>
</dbReference>
<feature type="chain" id="PRO_5004777921" description="folate gamma-glutamyl hydrolase" evidence="8">
    <location>
        <begin position="40"/>
        <end position="337"/>
    </location>
</feature>
<dbReference type="PROSITE" id="PS51273">
    <property type="entry name" value="GATASE_TYPE_1"/>
    <property type="match status" value="1"/>
</dbReference>
<protein>
    <recommendedName>
        <fullName evidence="7">folate gamma-glutamyl hydrolase</fullName>
        <ecNumber evidence="7">3.4.19.9</ecNumber>
    </recommendedName>
</protein>
<evidence type="ECO:0000256" key="5">
    <source>
        <dbReference type="ARBA" id="ARBA00022801"/>
    </source>
</evidence>
<dbReference type="AlphaFoldDB" id="V9KM14"/>
<comment type="subcellular location">
    <subcellularLocation>
        <location evidence="1">Secreted</location>
        <location evidence="1">Extracellular space</location>
    </subcellularLocation>
</comment>
<dbReference type="FunFam" id="3.40.50.880:FF:000024">
    <property type="entry name" value="Folate gamma-glutamyl hydrolase"/>
    <property type="match status" value="1"/>
</dbReference>
<evidence type="ECO:0000256" key="1">
    <source>
        <dbReference type="ARBA" id="ARBA00004239"/>
    </source>
</evidence>
<comment type="similarity">
    <text evidence="2">Belongs to the peptidase C26 family.</text>
</comment>
<evidence type="ECO:0000256" key="8">
    <source>
        <dbReference type="SAM" id="SignalP"/>
    </source>
</evidence>
<evidence type="ECO:0000313" key="9">
    <source>
        <dbReference type="EMBL" id="AFO99566.1"/>
    </source>
</evidence>
<dbReference type="InterPro" id="IPR011697">
    <property type="entry name" value="Peptidase_C26"/>
</dbReference>
<dbReference type="Pfam" id="PF07722">
    <property type="entry name" value="Peptidase_C26"/>
    <property type="match status" value="1"/>
</dbReference>
<feature type="active site" description="Nucleophile" evidence="6 7">
    <location>
        <position position="154"/>
    </location>
</feature>
<feature type="non-terminal residue" evidence="9">
    <location>
        <position position="1"/>
    </location>
</feature>
<dbReference type="GO" id="GO:0046900">
    <property type="term" value="P:tetrahydrofolylpolyglutamate metabolic process"/>
    <property type="evidence" value="ECO:0007669"/>
    <property type="project" value="TreeGrafter"/>
</dbReference>
<name>V9KM14_CALMI</name>
<evidence type="ECO:0000256" key="2">
    <source>
        <dbReference type="ARBA" id="ARBA00011083"/>
    </source>
</evidence>
<dbReference type="EC" id="3.4.19.9" evidence="7"/>
<keyword evidence="4 8" id="KW-0732">Signal</keyword>
<proteinExistence type="evidence at transcript level"/>
<keyword evidence="3" id="KW-0964">Secreted</keyword>
<dbReference type="PANTHER" id="PTHR11315">
    <property type="entry name" value="PROTEASE FAMILY C26 GAMMA-GLUTAMYL HYDROLASE"/>
    <property type="match status" value="1"/>
</dbReference>
<evidence type="ECO:0000256" key="3">
    <source>
        <dbReference type="ARBA" id="ARBA00022525"/>
    </source>
</evidence>
<evidence type="ECO:0000256" key="6">
    <source>
        <dbReference type="PIRSR" id="PIRSR615527-1"/>
    </source>
</evidence>
<dbReference type="PROSITE" id="PS51275">
    <property type="entry name" value="PEPTIDASE_C26_GGH"/>
    <property type="match status" value="1"/>
</dbReference>
<sequence length="337" mass="37465">PPPPPPPRPAPPPPPHPAHLHHHLLLLFLLLLLGGGGGAHPGPRARSDTANCRPVVGILAQETLDADLKPYGKTYVAAAYVKYLESAGCRVVPVRLNLTVEEYEKIFHSINGILFPGGGSDLKTSAFAKAAGIFYKLAIEAFDAGDYFPIWGTCMGHQELTFLTSGKDLLIRTNTENMALPLNLTDAAASSKMFQNLPPGVYKALSRDPLTGNFHHFSISLQDFLGNEKLKNFYSILSTNTDSKGVEFVSTMEGIRYPFYGVLWHPEVNRFMWKTDRSFPHSANAVQLSCSLADFFVNEARKNFHHFPNVEEERAALIYNDLPRYVPTSDYIQVYFF</sequence>
<dbReference type="InterPro" id="IPR015527">
    <property type="entry name" value="Pept_C26_g-glut_hydrolase"/>
</dbReference>
<dbReference type="EMBL" id="JW867049">
    <property type="protein sequence ID" value="AFO99566.1"/>
    <property type="molecule type" value="mRNA"/>
</dbReference>
<feature type="active site" evidence="7">
    <location>
        <position position="265"/>
    </location>
</feature>
<organism evidence="9">
    <name type="scientific">Callorhinchus milii</name>
    <name type="common">Ghost shark</name>
    <dbReference type="NCBI Taxonomy" id="7868"/>
    <lineage>
        <taxon>Eukaryota</taxon>
        <taxon>Metazoa</taxon>
        <taxon>Chordata</taxon>
        <taxon>Craniata</taxon>
        <taxon>Vertebrata</taxon>
        <taxon>Chondrichthyes</taxon>
        <taxon>Holocephali</taxon>
        <taxon>Chimaeriformes</taxon>
        <taxon>Callorhinchidae</taxon>
        <taxon>Callorhinchus</taxon>
    </lineage>
</organism>
<keyword evidence="5 7" id="KW-0378">Hydrolase</keyword>
<dbReference type="InterPro" id="IPR029062">
    <property type="entry name" value="Class_I_gatase-like"/>
</dbReference>
<dbReference type="GO" id="GO:0005576">
    <property type="term" value="C:extracellular region"/>
    <property type="evidence" value="ECO:0007669"/>
    <property type="project" value="UniProtKB-SubCell"/>
</dbReference>
<evidence type="ECO:0000256" key="7">
    <source>
        <dbReference type="PROSITE-ProRule" id="PRU00607"/>
    </source>
</evidence>
<comment type="catalytic activity">
    <reaction evidence="7">
        <text>(6S)-5,6,7,8-tetrahydrofolyl-(gamma-L-Glu)(n) + (n-1) H2O = (6S)-5,6,7,8-tetrahydrofolate + (n-1) L-glutamate</text>
        <dbReference type="Rhea" id="RHEA:56784"/>
        <dbReference type="Rhea" id="RHEA-COMP:14738"/>
        <dbReference type="ChEBI" id="CHEBI:15377"/>
        <dbReference type="ChEBI" id="CHEBI:29985"/>
        <dbReference type="ChEBI" id="CHEBI:57453"/>
        <dbReference type="ChEBI" id="CHEBI:141005"/>
        <dbReference type="EC" id="3.4.19.9"/>
    </reaction>
</comment>
<evidence type="ECO:0000256" key="4">
    <source>
        <dbReference type="ARBA" id="ARBA00022729"/>
    </source>
</evidence>
<dbReference type="GO" id="GO:0005773">
    <property type="term" value="C:vacuole"/>
    <property type="evidence" value="ECO:0007669"/>
    <property type="project" value="TreeGrafter"/>
</dbReference>
<dbReference type="SUPFAM" id="SSF52317">
    <property type="entry name" value="Class I glutamine amidotransferase-like"/>
    <property type="match status" value="1"/>
</dbReference>